<dbReference type="InterPro" id="IPR004856">
    <property type="entry name" value="Glyco_trans_ALG6/ALG8"/>
</dbReference>
<accession>E3LGX2</accession>
<dbReference type="PANTHER" id="PTHR12413">
    <property type="entry name" value="DOLICHYL GLYCOSYLTRANSFERASE"/>
    <property type="match status" value="1"/>
</dbReference>
<feature type="transmembrane region" description="Helical" evidence="10">
    <location>
        <begin position="333"/>
        <end position="352"/>
    </location>
</feature>
<feature type="transmembrane region" description="Helical" evidence="10">
    <location>
        <begin position="46"/>
        <end position="66"/>
    </location>
</feature>
<dbReference type="Proteomes" id="UP000008281">
    <property type="component" value="Unassembled WGS sequence"/>
</dbReference>
<comment type="pathway">
    <text evidence="2 10">Protein modification; protein glycosylation.</text>
</comment>
<dbReference type="EC" id="2.4.1.-" evidence="10"/>
<keyword evidence="8 10" id="KW-1133">Transmembrane helix</keyword>
<feature type="transmembrane region" description="Helical" evidence="10">
    <location>
        <begin position="383"/>
        <end position="405"/>
    </location>
</feature>
<proteinExistence type="inferred from homology"/>
<feature type="transmembrane region" description="Helical" evidence="10">
    <location>
        <begin position="479"/>
        <end position="498"/>
    </location>
</feature>
<evidence type="ECO:0000256" key="1">
    <source>
        <dbReference type="ARBA" id="ARBA00004477"/>
    </source>
</evidence>
<evidence type="ECO:0000256" key="3">
    <source>
        <dbReference type="ARBA" id="ARBA00008715"/>
    </source>
</evidence>
<keyword evidence="12" id="KW-1185">Reference proteome</keyword>
<gene>
    <name evidence="11" type="ORF">CRE_02031</name>
</gene>
<evidence type="ECO:0000256" key="6">
    <source>
        <dbReference type="ARBA" id="ARBA00022692"/>
    </source>
</evidence>
<evidence type="ECO:0000256" key="2">
    <source>
        <dbReference type="ARBA" id="ARBA00004922"/>
    </source>
</evidence>
<name>E3LGX2_CAERE</name>
<feature type="transmembrane region" description="Helical" evidence="10">
    <location>
        <begin position="269"/>
        <end position="289"/>
    </location>
</feature>
<feature type="transmembrane region" description="Helical" evidence="10">
    <location>
        <begin position="417"/>
        <end position="436"/>
    </location>
</feature>
<feature type="transmembrane region" description="Helical" evidence="10">
    <location>
        <begin position="209"/>
        <end position="234"/>
    </location>
</feature>
<feature type="transmembrane region" description="Helical" evidence="10">
    <location>
        <begin position="181"/>
        <end position="197"/>
    </location>
</feature>
<dbReference type="OMA" id="FQVPPMH"/>
<evidence type="ECO:0000256" key="5">
    <source>
        <dbReference type="ARBA" id="ARBA00022679"/>
    </source>
</evidence>
<comment type="similarity">
    <text evidence="3 10">Belongs to the ALG6/ALG8 glucosyltransferase family.</text>
</comment>
<feature type="transmembrane region" description="Helical" evidence="10">
    <location>
        <begin position="359"/>
        <end position="377"/>
    </location>
</feature>
<sequence>MNEKYTKTSTSSSFIKIKAPEVQEKVTSKLKKTNSNFDNSTTWNSFLTTISILSVLLCFQIVISLNPHSGESQPPMFGDYEAQRHWMEITLNLPIEQWYVNGTLNDLLYWGLDYPPLTAYHHNLLGLIAYKINKSWVELTDSRGFESVAHKMFMRISAIVPFYIFYLPPLIFFYLNSKKTSPMSYALALLYPALLVIDNGHFQYNSISLGMFLATYVFLTNNFTILGSMFFVAALNYKQMELYHALPIFVFILARSINKAQPLNSVFKIAKIGAVVISTFILIWLPFILTGTAKDVLLRVFPFNRGLYEDKVASFWCAFSFILKRLPFQSVQIYLSTALVLLCSLPSLISLFRQPSERNFRLSLVTTSLSFFLFSFHVHEKTILLATIPSLLLISDYPSSVLWLLNISNISIFSLCVKDNFPLSVFLFIGYFLVSYSTFPSSSPLKRLLQIFSVSTGFLICVLELYGPSNQRFPHIYQLANAFFSCVHLLYFLVSFSLESFEKVKKE</sequence>
<dbReference type="GO" id="GO:0042281">
    <property type="term" value="F:dolichyl pyrophosphate Man9GlcNAc2 alpha-1,3-glucosyltransferase activity"/>
    <property type="evidence" value="ECO:0007669"/>
    <property type="project" value="TreeGrafter"/>
</dbReference>
<evidence type="ECO:0000256" key="10">
    <source>
        <dbReference type="RuleBase" id="RU363110"/>
    </source>
</evidence>
<dbReference type="UniPathway" id="UPA00378"/>
<dbReference type="Pfam" id="PF03155">
    <property type="entry name" value="Alg6_Alg8"/>
    <property type="match status" value="1"/>
</dbReference>
<reference evidence="11" key="1">
    <citation type="submission" date="2007-07" db="EMBL/GenBank/DDBJ databases">
        <title>PCAP assembly of the Caenorhabditis remanei genome.</title>
        <authorList>
            <consortium name="The Caenorhabditis remanei Sequencing Consortium"/>
            <person name="Wilson R.K."/>
        </authorList>
    </citation>
    <scope>NUCLEOTIDE SEQUENCE [LARGE SCALE GENOMIC DNA]</scope>
    <source>
        <strain evidence="11">PB4641</strain>
    </source>
</reference>
<keyword evidence="4 10" id="KW-0328">Glycosyltransferase</keyword>
<keyword evidence="5 10" id="KW-0808">Transferase</keyword>
<comment type="subcellular location">
    <subcellularLocation>
        <location evidence="1 10">Endoplasmic reticulum membrane</location>
        <topology evidence="1 10">Multi-pass membrane protein</topology>
    </subcellularLocation>
</comment>
<protein>
    <recommendedName>
        <fullName evidence="10">Alpha-1,3-glucosyltransferase</fullName>
        <ecNumber evidence="10">2.4.1.-</ecNumber>
    </recommendedName>
</protein>
<feature type="transmembrane region" description="Helical" evidence="10">
    <location>
        <begin position="152"/>
        <end position="175"/>
    </location>
</feature>
<evidence type="ECO:0000313" key="11">
    <source>
        <dbReference type="EMBL" id="EFO86291.1"/>
    </source>
</evidence>
<evidence type="ECO:0000313" key="12">
    <source>
        <dbReference type="Proteomes" id="UP000008281"/>
    </source>
</evidence>
<dbReference type="eggNOG" id="KOG2575">
    <property type="taxonomic scope" value="Eukaryota"/>
</dbReference>
<dbReference type="HOGENOM" id="CLU_008110_3_0_1"/>
<keyword evidence="9 10" id="KW-0472">Membrane</keyword>
<evidence type="ECO:0000256" key="9">
    <source>
        <dbReference type="ARBA" id="ARBA00023136"/>
    </source>
</evidence>
<dbReference type="FunCoup" id="E3LGX2">
    <property type="interactions" value="3137"/>
</dbReference>
<keyword evidence="6 10" id="KW-0812">Transmembrane</keyword>
<evidence type="ECO:0000256" key="8">
    <source>
        <dbReference type="ARBA" id="ARBA00022989"/>
    </source>
</evidence>
<feature type="transmembrane region" description="Helical" evidence="10">
    <location>
        <begin position="448"/>
        <end position="467"/>
    </location>
</feature>
<dbReference type="InParanoid" id="E3LGX2"/>
<dbReference type="GO" id="GO:0005789">
    <property type="term" value="C:endoplasmic reticulum membrane"/>
    <property type="evidence" value="ECO:0007669"/>
    <property type="project" value="UniProtKB-SubCell"/>
</dbReference>
<evidence type="ECO:0000256" key="4">
    <source>
        <dbReference type="ARBA" id="ARBA00022676"/>
    </source>
</evidence>
<dbReference type="STRING" id="31234.E3LGX2"/>
<dbReference type="AlphaFoldDB" id="E3LGX2"/>
<evidence type="ECO:0000256" key="7">
    <source>
        <dbReference type="ARBA" id="ARBA00022824"/>
    </source>
</evidence>
<organism evidence="12">
    <name type="scientific">Caenorhabditis remanei</name>
    <name type="common">Caenorhabditis vulgaris</name>
    <dbReference type="NCBI Taxonomy" id="31234"/>
    <lineage>
        <taxon>Eukaryota</taxon>
        <taxon>Metazoa</taxon>
        <taxon>Ecdysozoa</taxon>
        <taxon>Nematoda</taxon>
        <taxon>Chromadorea</taxon>
        <taxon>Rhabditida</taxon>
        <taxon>Rhabditina</taxon>
        <taxon>Rhabditomorpha</taxon>
        <taxon>Rhabditoidea</taxon>
        <taxon>Rhabditidae</taxon>
        <taxon>Peloderinae</taxon>
        <taxon>Caenorhabditis</taxon>
    </lineage>
</organism>
<dbReference type="PANTHER" id="PTHR12413:SF1">
    <property type="entry name" value="DOLICHYL PYROPHOSPHATE MAN9GLCNAC2 ALPHA-1,3-GLUCOSYLTRANSFERASE"/>
    <property type="match status" value="1"/>
</dbReference>
<keyword evidence="7 10" id="KW-0256">Endoplasmic reticulum</keyword>
<dbReference type="OrthoDB" id="4983at2759"/>
<dbReference type="EMBL" id="DS268408">
    <property type="protein sequence ID" value="EFO86291.1"/>
    <property type="molecule type" value="Genomic_DNA"/>
</dbReference>